<dbReference type="Proteomes" id="UP001165065">
    <property type="component" value="Unassembled WGS sequence"/>
</dbReference>
<feature type="compositionally biased region" description="Basic and acidic residues" evidence="2">
    <location>
        <begin position="146"/>
        <end position="164"/>
    </location>
</feature>
<organism evidence="3 4">
    <name type="scientific">Triparma columacea</name>
    <dbReference type="NCBI Taxonomy" id="722753"/>
    <lineage>
        <taxon>Eukaryota</taxon>
        <taxon>Sar</taxon>
        <taxon>Stramenopiles</taxon>
        <taxon>Ochrophyta</taxon>
        <taxon>Bolidophyceae</taxon>
        <taxon>Parmales</taxon>
        <taxon>Triparmaceae</taxon>
        <taxon>Triparma</taxon>
    </lineage>
</organism>
<accession>A0A9W7GC78</accession>
<protein>
    <submittedName>
        <fullName evidence="3">Uncharacterized protein</fullName>
    </submittedName>
</protein>
<feature type="coiled-coil region" evidence="1">
    <location>
        <begin position="96"/>
        <end position="123"/>
    </location>
</feature>
<evidence type="ECO:0000256" key="2">
    <source>
        <dbReference type="SAM" id="MobiDB-lite"/>
    </source>
</evidence>
<dbReference type="EMBL" id="BRYA01000145">
    <property type="protein sequence ID" value="GMI41238.1"/>
    <property type="molecule type" value="Genomic_DNA"/>
</dbReference>
<proteinExistence type="predicted"/>
<evidence type="ECO:0000256" key="1">
    <source>
        <dbReference type="SAM" id="Coils"/>
    </source>
</evidence>
<evidence type="ECO:0000313" key="3">
    <source>
        <dbReference type="EMBL" id="GMI41238.1"/>
    </source>
</evidence>
<comment type="caution">
    <text evidence="3">The sequence shown here is derived from an EMBL/GenBank/DDBJ whole genome shotgun (WGS) entry which is preliminary data.</text>
</comment>
<evidence type="ECO:0000313" key="4">
    <source>
        <dbReference type="Proteomes" id="UP001165065"/>
    </source>
</evidence>
<dbReference type="OrthoDB" id="190199at2759"/>
<dbReference type="AlphaFoldDB" id="A0A9W7GC78"/>
<sequence length="164" mass="18213">MSALEATNEELQGKMEEMYEFLVASGVPETSIEELKELVVADKIFEALLIIEDYTTCLPYMDTPTLIVMLSDGWEIFAKRAQQVMSKAISAIAKIVADGNKAAEGAQEKAEEYKKQCEGAMTRTYVKLYKMRVLRKMWEQKVNGGKGEDGGKEGEEKDAAVEAA</sequence>
<reference evidence="4" key="1">
    <citation type="journal article" date="2023" name="Commun. Biol.">
        <title>Genome analysis of Parmales, the sister group of diatoms, reveals the evolutionary specialization of diatoms from phago-mixotrophs to photoautotrophs.</title>
        <authorList>
            <person name="Ban H."/>
            <person name="Sato S."/>
            <person name="Yoshikawa S."/>
            <person name="Yamada K."/>
            <person name="Nakamura Y."/>
            <person name="Ichinomiya M."/>
            <person name="Sato N."/>
            <person name="Blanc-Mathieu R."/>
            <person name="Endo H."/>
            <person name="Kuwata A."/>
            <person name="Ogata H."/>
        </authorList>
    </citation>
    <scope>NUCLEOTIDE SEQUENCE [LARGE SCALE GENOMIC DNA]</scope>
</reference>
<gene>
    <name evidence="3" type="ORF">TrCOL_g13429</name>
</gene>
<keyword evidence="4" id="KW-1185">Reference proteome</keyword>
<keyword evidence="1" id="KW-0175">Coiled coil</keyword>
<feature type="region of interest" description="Disordered" evidence="2">
    <location>
        <begin position="142"/>
        <end position="164"/>
    </location>
</feature>
<name>A0A9W7GC78_9STRA</name>